<protein>
    <recommendedName>
        <fullName evidence="3">Zinc finger PMZ-type domain-containing protein</fullName>
    </recommendedName>
</protein>
<dbReference type="Proteomes" id="UP000631114">
    <property type="component" value="Unassembled WGS sequence"/>
</dbReference>
<evidence type="ECO:0008006" key="3">
    <source>
        <dbReference type="Google" id="ProtNLM"/>
    </source>
</evidence>
<accession>A0A835IHY7</accession>
<comment type="caution">
    <text evidence="1">The sequence shown here is derived from an EMBL/GenBank/DDBJ whole genome shotgun (WGS) entry which is preliminary data.</text>
</comment>
<dbReference type="EMBL" id="JADFTS010000002">
    <property type="protein sequence ID" value="KAF9619310.1"/>
    <property type="molecule type" value="Genomic_DNA"/>
</dbReference>
<keyword evidence="2" id="KW-1185">Reference proteome</keyword>
<organism evidence="1 2">
    <name type="scientific">Coptis chinensis</name>
    <dbReference type="NCBI Taxonomy" id="261450"/>
    <lineage>
        <taxon>Eukaryota</taxon>
        <taxon>Viridiplantae</taxon>
        <taxon>Streptophyta</taxon>
        <taxon>Embryophyta</taxon>
        <taxon>Tracheophyta</taxon>
        <taxon>Spermatophyta</taxon>
        <taxon>Magnoliopsida</taxon>
        <taxon>Ranunculales</taxon>
        <taxon>Ranunculaceae</taxon>
        <taxon>Coptidoideae</taxon>
        <taxon>Coptis</taxon>
    </lineage>
</organism>
<gene>
    <name evidence="1" type="ORF">IFM89_006497</name>
</gene>
<proteinExistence type="predicted"/>
<dbReference type="OrthoDB" id="1939383at2759"/>
<sequence length="110" mass="12851">MILTLVKLTKRISIGRLELLVVNELEEYVRDHPNSKPVNIYNEIYHRYRVKISYFTAWKSKLGGIPCVHAIAVIRPLRPSRESWSNPYFLAEAFKATYACSIYPFDSEED</sequence>
<evidence type="ECO:0000313" key="1">
    <source>
        <dbReference type="EMBL" id="KAF9619310.1"/>
    </source>
</evidence>
<evidence type="ECO:0000313" key="2">
    <source>
        <dbReference type="Proteomes" id="UP000631114"/>
    </source>
</evidence>
<name>A0A835IHY7_9MAGN</name>
<reference evidence="1 2" key="1">
    <citation type="submission" date="2020-10" db="EMBL/GenBank/DDBJ databases">
        <title>The Coptis chinensis genome and diversification of protoberbering-type alkaloids.</title>
        <authorList>
            <person name="Wang B."/>
            <person name="Shu S."/>
            <person name="Song C."/>
            <person name="Liu Y."/>
        </authorList>
    </citation>
    <scope>NUCLEOTIDE SEQUENCE [LARGE SCALE GENOMIC DNA]</scope>
    <source>
        <strain evidence="1">HL-2020</strain>
        <tissue evidence="1">Leaf</tissue>
    </source>
</reference>
<dbReference type="AlphaFoldDB" id="A0A835IHY7"/>